<dbReference type="InterPro" id="IPR038587">
    <property type="entry name" value="Ribosomal_eL40_sf"/>
</dbReference>
<comment type="similarity">
    <text evidence="4">In the N-terminal section; belongs to the ubiquitin family.</text>
</comment>
<proteinExistence type="inferred from homology"/>
<evidence type="ECO:0000256" key="9">
    <source>
        <dbReference type="ARBA" id="ARBA00023242"/>
    </source>
</evidence>
<dbReference type="Pfam" id="PF01020">
    <property type="entry name" value="Ribosomal_L40e"/>
    <property type="match status" value="1"/>
</dbReference>
<dbReference type="SUPFAM" id="SSF54236">
    <property type="entry name" value="Ubiquitin-like"/>
    <property type="match status" value="1"/>
</dbReference>
<sequence>MDGGTRDLHKFAKGERCAECGTRRYFWEGGRQYCSEGHQIEGVVQFDMGEDAFGTTGKTYRKQKEAKVFEKRKLTGRAGRDLYLECLQLMLRKQLEWLIDAKGHKPELETVVRDLWDLRIRGSPGDSLQDLTSDGDMSGNESRSRASSLDRRASSWGPETGDSWPAPRVYDTLALCYLGCLLLRIPTKIGDFVKWARGGNIVYKQAYLHLPKDAWARLPATYQSLFQAADAATFDDGELHSVIMNLALSFRLNYEMEFPQLNDVLMTFQYVRELGLPLEVLSVVRRVPRILGLDYSFPSAQSRIRAIDHPEILLISIVVLTTQYCFPFEDVGLPDQHGTYVQIPKMDWAKWEELMAPIMSKARDSEDIDYKAATAADITNMTPDQLEKYFTHMSLQLDTADDENDATFLSKFFPTEKARPFPPQEEDPDHAVNNRAAEVQEQAVTFGKSSVEEQLVSERYYSYKRLEDLPSYGRLFYDLTARLAGLSSLSLLKAVNMLELQVRAWKRRQVLLEAELQIFVKTLTGKTITLEVESSDTIDNVKSKIQDKEGIPPDQQRLIFAGKQLEDGRTLSDYNIQKESTLHLVLRLRGGIIEPSLKALASKYNCDKQICRKCYARLPPRATNCRKRSCGHTNQLRPKKKLK</sequence>
<dbReference type="OrthoDB" id="428577at2759"/>
<evidence type="ECO:0000256" key="8">
    <source>
        <dbReference type="ARBA" id="ARBA00022980"/>
    </source>
</evidence>
<evidence type="ECO:0000313" key="15">
    <source>
        <dbReference type="EMBL" id="KAH6687946.1"/>
    </source>
</evidence>
<dbReference type="CDD" id="cd01803">
    <property type="entry name" value="Ubl_ubiquitin"/>
    <property type="match status" value="1"/>
</dbReference>
<keyword evidence="16" id="KW-1185">Reference proteome</keyword>
<protein>
    <recommendedName>
        <fullName evidence="14">Ubiquitin-like domain-containing protein</fullName>
    </recommendedName>
</protein>
<reference evidence="15" key="1">
    <citation type="journal article" date="2021" name="Nat. Commun.">
        <title>Genetic determinants of endophytism in the Arabidopsis root mycobiome.</title>
        <authorList>
            <person name="Mesny F."/>
            <person name="Miyauchi S."/>
            <person name="Thiergart T."/>
            <person name="Pickel B."/>
            <person name="Atanasova L."/>
            <person name="Karlsson M."/>
            <person name="Huettel B."/>
            <person name="Barry K.W."/>
            <person name="Haridas S."/>
            <person name="Chen C."/>
            <person name="Bauer D."/>
            <person name="Andreopoulos W."/>
            <person name="Pangilinan J."/>
            <person name="LaButti K."/>
            <person name="Riley R."/>
            <person name="Lipzen A."/>
            <person name="Clum A."/>
            <person name="Drula E."/>
            <person name="Henrissat B."/>
            <person name="Kohler A."/>
            <person name="Grigoriev I.V."/>
            <person name="Martin F.M."/>
            <person name="Hacquard S."/>
        </authorList>
    </citation>
    <scope>NUCLEOTIDE SEQUENCE</scope>
    <source>
        <strain evidence="15">MPI-SDFR-AT-0117</strain>
    </source>
</reference>
<dbReference type="SMART" id="SM01377">
    <property type="entry name" value="Ribosomal_L40e"/>
    <property type="match status" value="1"/>
</dbReference>
<evidence type="ECO:0000256" key="3">
    <source>
        <dbReference type="ARBA" id="ARBA00004496"/>
    </source>
</evidence>
<gene>
    <name evidence="15" type="ORF">F5X68DRAFT_261267</name>
</gene>
<dbReference type="FunFam" id="3.10.20.90:FF:000014">
    <property type="entry name" value="Ubiquitin-60S ribosomal L40 fusion"/>
    <property type="match status" value="1"/>
</dbReference>
<dbReference type="InterPro" id="IPR029071">
    <property type="entry name" value="Ubiquitin-like_domsf"/>
</dbReference>
<organism evidence="15 16">
    <name type="scientific">Plectosphaerella plurivora</name>
    <dbReference type="NCBI Taxonomy" id="936078"/>
    <lineage>
        <taxon>Eukaryota</taxon>
        <taxon>Fungi</taxon>
        <taxon>Dikarya</taxon>
        <taxon>Ascomycota</taxon>
        <taxon>Pezizomycotina</taxon>
        <taxon>Sordariomycetes</taxon>
        <taxon>Hypocreomycetidae</taxon>
        <taxon>Glomerellales</taxon>
        <taxon>Plectosphaerellaceae</taxon>
        <taxon>Plectosphaerella</taxon>
    </lineage>
</organism>
<dbReference type="InterPro" id="IPR019956">
    <property type="entry name" value="Ubiquitin_dom"/>
</dbReference>
<keyword evidence="8" id="KW-0689">Ribosomal protein</keyword>
<keyword evidence="10" id="KW-0687">Ribonucleoprotein</keyword>
<keyword evidence="9" id="KW-0539">Nucleus</keyword>
<dbReference type="GO" id="GO:0006412">
    <property type="term" value="P:translation"/>
    <property type="evidence" value="ECO:0007669"/>
    <property type="project" value="InterPro"/>
</dbReference>
<dbReference type="InterPro" id="IPR048540">
    <property type="entry name" value="Rrn7_cyclin_N"/>
</dbReference>
<evidence type="ECO:0000256" key="5">
    <source>
        <dbReference type="ARBA" id="ARBA00010570"/>
    </source>
</evidence>
<dbReference type="AlphaFoldDB" id="A0A9P9ACD0"/>
<dbReference type="Pfam" id="PF00240">
    <property type="entry name" value="ubiquitin"/>
    <property type="match status" value="1"/>
</dbReference>
<dbReference type="Pfam" id="PF20644">
    <property type="entry name" value="Rrn7_cyclin_N"/>
    <property type="match status" value="1"/>
</dbReference>
<dbReference type="Gene3D" id="3.10.20.90">
    <property type="entry name" value="Phosphatidylinositol 3-kinase Catalytic Subunit, Chain A, domain 1"/>
    <property type="match status" value="1"/>
</dbReference>
<evidence type="ECO:0000256" key="11">
    <source>
        <dbReference type="ARBA" id="ARBA00035124"/>
    </source>
</evidence>
<dbReference type="PROSITE" id="PS00299">
    <property type="entry name" value="UBIQUITIN_1"/>
    <property type="match status" value="1"/>
</dbReference>
<dbReference type="EMBL" id="JAGSXJ010000010">
    <property type="protein sequence ID" value="KAH6687946.1"/>
    <property type="molecule type" value="Genomic_DNA"/>
</dbReference>
<dbReference type="GO" id="GO:0005737">
    <property type="term" value="C:cytoplasm"/>
    <property type="evidence" value="ECO:0007669"/>
    <property type="project" value="UniProtKB-SubCell"/>
</dbReference>
<dbReference type="PANTHER" id="PTHR10666">
    <property type="entry name" value="UBIQUITIN"/>
    <property type="match status" value="1"/>
</dbReference>
<evidence type="ECO:0000256" key="4">
    <source>
        <dbReference type="ARBA" id="ARBA00008373"/>
    </source>
</evidence>
<comment type="function">
    <text evidence="1">Component of the 60S subunit of the ribosome.</text>
</comment>
<dbReference type="SMART" id="SM00213">
    <property type="entry name" value="UBQ"/>
    <property type="match status" value="1"/>
</dbReference>
<dbReference type="GO" id="GO:0000055">
    <property type="term" value="P:ribosomal large subunit export from nucleus"/>
    <property type="evidence" value="ECO:0007669"/>
    <property type="project" value="UniProtKB-ARBA"/>
</dbReference>
<dbReference type="Proteomes" id="UP000770015">
    <property type="component" value="Unassembled WGS sequence"/>
</dbReference>
<dbReference type="SUPFAM" id="SSF57829">
    <property type="entry name" value="Zn-binding ribosomal proteins"/>
    <property type="match status" value="1"/>
</dbReference>
<comment type="caution">
    <text evidence="15">The sequence shown here is derived from an EMBL/GenBank/DDBJ whole genome shotgun (WGS) entry which is preliminary data.</text>
</comment>
<evidence type="ECO:0000256" key="7">
    <source>
        <dbReference type="ARBA" id="ARBA00022499"/>
    </source>
</evidence>
<dbReference type="PRINTS" id="PR00348">
    <property type="entry name" value="UBIQUITIN"/>
</dbReference>
<keyword evidence="7" id="KW-1017">Isopeptide bond</keyword>
<evidence type="ECO:0000256" key="1">
    <source>
        <dbReference type="ARBA" id="ARBA00002241"/>
    </source>
</evidence>
<dbReference type="GO" id="GO:0005634">
    <property type="term" value="C:nucleus"/>
    <property type="evidence" value="ECO:0007669"/>
    <property type="project" value="UniProtKB-SubCell"/>
</dbReference>
<dbReference type="InterPro" id="IPR050158">
    <property type="entry name" value="Ubiquitin_ubiquitin-like"/>
</dbReference>
<comment type="subcellular location">
    <subcellularLocation>
        <location evidence="3">Cytoplasm</location>
    </subcellularLocation>
    <subcellularLocation>
        <location evidence="2">Nucleus</location>
    </subcellularLocation>
</comment>
<evidence type="ECO:0000256" key="2">
    <source>
        <dbReference type="ARBA" id="ARBA00004123"/>
    </source>
</evidence>
<feature type="region of interest" description="Disordered" evidence="13">
    <location>
        <begin position="127"/>
        <end position="159"/>
    </location>
</feature>
<dbReference type="GO" id="GO:0005840">
    <property type="term" value="C:ribosome"/>
    <property type="evidence" value="ECO:0007669"/>
    <property type="project" value="UniProtKB-KW"/>
</dbReference>
<dbReference type="InterPro" id="IPR021752">
    <property type="entry name" value="TF_Rrn7_Zf"/>
</dbReference>
<feature type="compositionally biased region" description="Basic and acidic residues" evidence="13">
    <location>
        <begin position="142"/>
        <end position="153"/>
    </location>
</feature>
<comment type="similarity">
    <text evidence="5">In the C-terminal section; belongs to the eukaryotic ribosomal protein eL40 family.</text>
</comment>
<dbReference type="GO" id="GO:1990904">
    <property type="term" value="C:ribonucleoprotein complex"/>
    <property type="evidence" value="ECO:0007669"/>
    <property type="project" value="UniProtKB-KW"/>
</dbReference>
<evidence type="ECO:0000256" key="10">
    <source>
        <dbReference type="ARBA" id="ARBA00023274"/>
    </source>
</evidence>
<dbReference type="Pfam" id="PF11781">
    <property type="entry name" value="Zn_ribbon_RRN7"/>
    <property type="match status" value="1"/>
</dbReference>
<dbReference type="Gene3D" id="4.10.1060.50">
    <property type="match status" value="1"/>
</dbReference>
<evidence type="ECO:0000256" key="6">
    <source>
        <dbReference type="ARBA" id="ARBA00022490"/>
    </source>
</evidence>
<dbReference type="Pfam" id="PF20645">
    <property type="entry name" value="Rrn7_cyclin_C"/>
    <property type="match status" value="1"/>
</dbReference>
<dbReference type="InterPro" id="IPR048538">
    <property type="entry name" value="Rrn7_cyclin_C"/>
</dbReference>
<comment type="function">
    <text evidence="12">Component of the ribosome, a large ribonucleoprotein complex responsible for the synthesis of proteins in the cell. The small ribosomal subunit (SSU) binds messenger RNAs (mRNAs) and translates the encoded message by selecting cognate aminoacyl-transfer RNA (tRNA) molecules. The large subunit (LSU) contains the ribosomal catalytic site termed the peptidyl transferase center (PTC), which catalyzes the formation of peptide bonds, thereby polymerizing the amino acids delivered by tRNAs into a polypeptide chain. The nascent polypeptides leave the ribosome through a tunnel in the LSU and interact with protein factors that function in enzymatic processing, targeting, and the membrane insertion of nascent chains at the exit of the ribosomal tunnel. eL40 is essential for translation of a subset of cellular transcripts, including stress response transcripts, such as DDR2.</text>
</comment>
<dbReference type="InterPro" id="IPR011332">
    <property type="entry name" value="Ribosomal_zn-bd"/>
</dbReference>
<evidence type="ECO:0000259" key="14">
    <source>
        <dbReference type="PROSITE" id="PS50053"/>
    </source>
</evidence>
<dbReference type="GO" id="GO:0003735">
    <property type="term" value="F:structural constituent of ribosome"/>
    <property type="evidence" value="ECO:0007669"/>
    <property type="project" value="InterPro"/>
</dbReference>
<comment type="subunit">
    <text evidence="11">Part of the 60S ribosomal subunit.</text>
</comment>
<dbReference type="FunFam" id="4.10.1060.50:FF:000001">
    <property type="entry name" value="ubiquitin-60S ribosomal protein L40"/>
    <property type="match status" value="1"/>
</dbReference>
<evidence type="ECO:0000256" key="12">
    <source>
        <dbReference type="ARBA" id="ARBA00045962"/>
    </source>
</evidence>
<keyword evidence="6" id="KW-0963">Cytoplasm</keyword>
<name>A0A9P9ACD0_9PEZI</name>
<accession>A0A9P9ACD0</accession>
<dbReference type="InterPro" id="IPR019954">
    <property type="entry name" value="Ubiquitin_CS"/>
</dbReference>
<feature type="domain" description="Ubiquitin-like" evidence="14">
    <location>
        <begin position="516"/>
        <end position="591"/>
    </location>
</feature>
<dbReference type="GO" id="GO:0016567">
    <property type="term" value="P:protein ubiquitination"/>
    <property type="evidence" value="ECO:0007669"/>
    <property type="project" value="UniProtKB-ARBA"/>
</dbReference>
<dbReference type="PROSITE" id="PS50053">
    <property type="entry name" value="UBIQUITIN_2"/>
    <property type="match status" value="1"/>
</dbReference>
<evidence type="ECO:0000256" key="13">
    <source>
        <dbReference type="SAM" id="MobiDB-lite"/>
    </source>
</evidence>
<dbReference type="InterPro" id="IPR000626">
    <property type="entry name" value="Ubiquitin-like_dom"/>
</dbReference>
<dbReference type="InterPro" id="IPR001975">
    <property type="entry name" value="Ribosomal_eL40_dom"/>
</dbReference>
<evidence type="ECO:0000313" key="16">
    <source>
        <dbReference type="Proteomes" id="UP000770015"/>
    </source>
</evidence>